<dbReference type="Gene3D" id="1.10.110.10">
    <property type="entry name" value="Plant lipid-transfer and hydrophobic proteins"/>
    <property type="match status" value="1"/>
</dbReference>
<feature type="domain" description="Bifunctional inhibitor/plant lipid transfer protein/seed storage helical" evidence="2">
    <location>
        <begin position="39"/>
        <end position="111"/>
    </location>
</feature>
<dbReference type="InterPro" id="IPR016140">
    <property type="entry name" value="Bifunc_inhib/LTP/seed_store"/>
</dbReference>
<organism evidence="3 4">
    <name type="scientific">Castilleja foliolosa</name>
    <dbReference type="NCBI Taxonomy" id="1961234"/>
    <lineage>
        <taxon>Eukaryota</taxon>
        <taxon>Viridiplantae</taxon>
        <taxon>Streptophyta</taxon>
        <taxon>Embryophyta</taxon>
        <taxon>Tracheophyta</taxon>
        <taxon>Spermatophyta</taxon>
        <taxon>Magnoliopsida</taxon>
        <taxon>eudicotyledons</taxon>
        <taxon>Gunneridae</taxon>
        <taxon>Pentapetalae</taxon>
        <taxon>asterids</taxon>
        <taxon>lamiids</taxon>
        <taxon>Lamiales</taxon>
        <taxon>Orobanchaceae</taxon>
        <taxon>Pedicularideae</taxon>
        <taxon>Castillejinae</taxon>
        <taxon>Castilleja</taxon>
    </lineage>
</organism>
<evidence type="ECO:0000256" key="1">
    <source>
        <dbReference type="SAM" id="SignalP"/>
    </source>
</evidence>
<feature type="signal peptide" evidence="1">
    <location>
        <begin position="1"/>
        <end position="28"/>
    </location>
</feature>
<dbReference type="AlphaFoldDB" id="A0ABD3BUR2"/>
<dbReference type="PANTHER" id="PTHR33122:SF79">
    <property type="entry name" value="LIPID-TRANSFER PROTEIN DIR1"/>
    <property type="match status" value="1"/>
</dbReference>
<comment type="caution">
    <text evidence="3">The sequence shown here is derived from an EMBL/GenBank/DDBJ whole genome shotgun (WGS) entry which is preliminary data.</text>
</comment>
<name>A0ABD3BUR2_9LAMI</name>
<dbReference type="EMBL" id="JAVIJP010000066">
    <property type="protein sequence ID" value="KAL3621215.1"/>
    <property type="molecule type" value="Genomic_DNA"/>
</dbReference>
<dbReference type="PANTHER" id="PTHR33122">
    <property type="entry name" value="LIPID BINDING PROTEIN-RELATED"/>
    <property type="match status" value="1"/>
</dbReference>
<evidence type="ECO:0000313" key="4">
    <source>
        <dbReference type="Proteomes" id="UP001632038"/>
    </source>
</evidence>
<dbReference type="SUPFAM" id="SSF47699">
    <property type="entry name" value="Bifunctional inhibitor/lipid-transfer protein/seed storage 2S albumin"/>
    <property type="match status" value="1"/>
</dbReference>
<proteinExistence type="predicted"/>
<dbReference type="InterPro" id="IPR044741">
    <property type="entry name" value="NsLTP-like"/>
</dbReference>
<feature type="chain" id="PRO_5044788173" description="Bifunctional inhibitor/plant lipid transfer protein/seed storage helical domain-containing protein" evidence="1">
    <location>
        <begin position="29"/>
        <end position="111"/>
    </location>
</feature>
<dbReference type="InterPro" id="IPR039265">
    <property type="entry name" value="DIR1-like"/>
</dbReference>
<dbReference type="Proteomes" id="UP001632038">
    <property type="component" value="Unassembled WGS sequence"/>
</dbReference>
<keyword evidence="1" id="KW-0732">Signal</keyword>
<accession>A0ABD3BUR2</accession>
<evidence type="ECO:0000313" key="3">
    <source>
        <dbReference type="EMBL" id="KAL3621215.1"/>
    </source>
</evidence>
<dbReference type="SMART" id="SM00499">
    <property type="entry name" value="AAI"/>
    <property type="match status" value="1"/>
</dbReference>
<protein>
    <recommendedName>
        <fullName evidence="2">Bifunctional inhibitor/plant lipid transfer protein/seed storage helical domain-containing protein</fullName>
    </recommendedName>
</protein>
<dbReference type="Pfam" id="PF14368">
    <property type="entry name" value="LTP_2"/>
    <property type="match status" value="1"/>
</dbReference>
<keyword evidence="4" id="KW-1185">Reference proteome</keyword>
<dbReference type="InterPro" id="IPR036312">
    <property type="entry name" value="Bifun_inhib/LTP/seed_sf"/>
</dbReference>
<reference evidence="4" key="1">
    <citation type="journal article" date="2024" name="IScience">
        <title>Strigolactones Initiate the Formation of Haustorium-like Structures in Castilleja.</title>
        <authorList>
            <person name="Buerger M."/>
            <person name="Peterson D."/>
            <person name="Chory J."/>
        </authorList>
    </citation>
    <scope>NUCLEOTIDE SEQUENCE [LARGE SCALE GENOMIC DNA]</scope>
</reference>
<evidence type="ECO:0000259" key="2">
    <source>
        <dbReference type="SMART" id="SM00499"/>
    </source>
</evidence>
<gene>
    <name evidence="3" type="ORF">CASFOL_036127</name>
</gene>
<sequence length="111" mass="11813">MAKHTNTSKLAIMAMLMITLAALKMAKANNYGDHDRTICGMSTDDLFSCRPSVVGPVALPPSAACCAALEKADVPCLCSFKNNRFLPAIGIDPALAMQLPAKCNLLQSFHC</sequence>
<dbReference type="CDD" id="cd04660">
    <property type="entry name" value="nsLTP_like"/>
    <property type="match status" value="1"/>
</dbReference>